<dbReference type="InterPro" id="IPR000305">
    <property type="entry name" value="GIY-YIG_endonuc"/>
</dbReference>
<dbReference type="PANTHER" id="PTHR30231">
    <property type="entry name" value="DNA POLYMERASE III SUBUNIT EPSILON"/>
    <property type="match status" value="1"/>
</dbReference>
<dbReference type="Pfam" id="PF00929">
    <property type="entry name" value="RNase_T"/>
    <property type="match status" value="1"/>
</dbReference>
<dbReference type="Pfam" id="PF01541">
    <property type="entry name" value="GIY-YIG"/>
    <property type="match status" value="1"/>
</dbReference>
<comment type="caution">
    <text evidence="2">The sequence shown here is derived from an EMBL/GenBank/DDBJ whole genome shotgun (WGS) entry which is preliminary data.</text>
</comment>
<dbReference type="Proteomes" id="UP001560573">
    <property type="component" value="Unassembled WGS sequence"/>
</dbReference>
<dbReference type="InterPro" id="IPR012337">
    <property type="entry name" value="RNaseH-like_sf"/>
</dbReference>
<dbReference type="PROSITE" id="PS50164">
    <property type="entry name" value="GIY_YIG"/>
    <property type="match status" value="1"/>
</dbReference>
<keyword evidence="2" id="KW-0269">Exonuclease</keyword>
<dbReference type="SUPFAM" id="SSF82771">
    <property type="entry name" value="GIY-YIG endonuclease"/>
    <property type="match status" value="1"/>
</dbReference>
<dbReference type="NCBIfam" id="TIGR00573">
    <property type="entry name" value="dnaq"/>
    <property type="match status" value="1"/>
</dbReference>
<evidence type="ECO:0000313" key="2">
    <source>
        <dbReference type="EMBL" id="MEX6687136.1"/>
    </source>
</evidence>
<reference evidence="2 3" key="1">
    <citation type="submission" date="2023-07" db="EMBL/GenBank/DDBJ databases">
        <authorList>
            <person name="Lian W.-H."/>
        </authorList>
    </citation>
    <scope>NUCLEOTIDE SEQUENCE [LARGE SCALE GENOMIC DNA]</scope>
    <source>
        <strain evidence="2 3">SYSU DXS3180</strain>
    </source>
</reference>
<keyword evidence="2" id="KW-0378">Hydrolase</keyword>
<gene>
    <name evidence="2" type="ORF">QTN47_06500</name>
</gene>
<dbReference type="GO" id="GO:0004527">
    <property type="term" value="F:exonuclease activity"/>
    <property type="evidence" value="ECO:0007669"/>
    <property type="project" value="UniProtKB-KW"/>
</dbReference>
<dbReference type="SMART" id="SM00479">
    <property type="entry name" value="EXOIII"/>
    <property type="match status" value="1"/>
</dbReference>
<dbReference type="Gene3D" id="3.40.1440.10">
    <property type="entry name" value="GIY-YIG endonuclease"/>
    <property type="match status" value="1"/>
</dbReference>
<feature type="domain" description="GIY-YIG" evidence="1">
    <location>
        <begin position="196"/>
        <end position="274"/>
    </location>
</feature>
<dbReference type="CDD" id="cd10434">
    <property type="entry name" value="GIY-YIG_UvrC_Cho"/>
    <property type="match status" value="1"/>
</dbReference>
<evidence type="ECO:0000313" key="3">
    <source>
        <dbReference type="Proteomes" id="UP001560573"/>
    </source>
</evidence>
<sequence length="443" mass="50766">MYAIVDIETTGSHSHNNGLTEIAIVLHDGEKVEHVFETLINPGVPIPKYISYLTGITENMVADAPPFSDVAYKIFTLLHGRVFVAHNVNFDYSFIKDHLRQCGYEWQPKKLCTLRLSKKAFPGLPKYGLGSICDALSIQIENRHRAGGDAGATAKLFELILQKGGEKLVLETLKRENREQMLPPHMPAEQVNNLPYVPGVYYFHDNKGKVIYVGKAKNLKKRVVSHFTGLNTGKKRQDFLRDIHSVTFTECATEFTASIFESIEIKRLWPIYNISQKTFQQRFGIYSFLDSRGYMRLAIDKKRKYLEPELSFSLLTDANRTLWKMVKTFNLHPALCFLDQSIAVDEDECPPYSYNERVEYALNEMKSQMGSYAIMEPCDFFKETSCVLVENGRFYGMGLIPRYVDNLEIDAVKEHLVQYPENEVITSLIRGFAIKNPERILPF</sequence>
<dbReference type="Gene3D" id="3.30.420.10">
    <property type="entry name" value="Ribonuclease H-like superfamily/Ribonuclease H"/>
    <property type="match status" value="1"/>
</dbReference>
<evidence type="ECO:0000259" key="1">
    <source>
        <dbReference type="PROSITE" id="PS50164"/>
    </source>
</evidence>
<dbReference type="PANTHER" id="PTHR30231:SF41">
    <property type="entry name" value="DNA POLYMERASE III SUBUNIT EPSILON"/>
    <property type="match status" value="1"/>
</dbReference>
<dbReference type="InterPro" id="IPR006054">
    <property type="entry name" value="DnaQ"/>
</dbReference>
<dbReference type="InterPro" id="IPR013520">
    <property type="entry name" value="Ribonucl_H"/>
</dbReference>
<dbReference type="InterPro" id="IPR047296">
    <property type="entry name" value="GIY-YIG_UvrC_Cho"/>
</dbReference>
<dbReference type="SUPFAM" id="SSF53098">
    <property type="entry name" value="Ribonuclease H-like"/>
    <property type="match status" value="1"/>
</dbReference>
<keyword evidence="3" id="KW-1185">Reference proteome</keyword>
<protein>
    <submittedName>
        <fullName evidence="2">Exonuclease domain-containing protein</fullName>
    </submittedName>
</protein>
<dbReference type="RefSeq" id="WP_369328540.1">
    <property type="nucleotide sequence ID" value="NZ_JAULBC010000002.1"/>
</dbReference>
<organism evidence="2 3">
    <name type="scientific">Danxiaibacter flavus</name>
    <dbReference type="NCBI Taxonomy" id="3049108"/>
    <lineage>
        <taxon>Bacteria</taxon>
        <taxon>Pseudomonadati</taxon>
        <taxon>Bacteroidota</taxon>
        <taxon>Chitinophagia</taxon>
        <taxon>Chitinophagales</taxon>
        <taxon>Chitinophagaceae</taxon>
        <taxon>Danxiaibacter</taxon>
    </lineage>
</organism>
<dbReference type="InterPro" id="IPR036397">
    <property type="entry name" value="RNaseH_sf"/>
</dbReference>
<keyword evidence="2" id="KW-0540">Nuclease</keyword>
<dbReference type="EMBL" id="JAULBC010000002">
    <property type="protein sequence ID" value="MEX6687136.1"/>
    <property type="molecule type" value="Genomic_DNA"/>
</dbReference>
<dbReference type="SMART" id="SM00465">
    <property type="entry name" value="GIYc"/>
    <property type="match status" value="1"/>
</dbReference>
<dbReference type="InterPro" id="IPR035901">
    <property type="entry name" value="GIY-YIG_endonuc_sf"/>
</dbReference>
<dbReference type="CDD" id="cd06127">
    <property type="entry name" value="DEDDh"/>
    <property type="match status" value="1"/>
</dbReference>
<name>A0ABV3ZDJ7_9BACT</name>
<proteinExistence type="predicted"/>
<accession>A0ABV3ZDJ7</accession>